<dbReference type="EMBL" id="BMYI01000020">
    <property type="protein sequence ID" value="GHC36438.1"/>
    <property type="molecule type" value="Genomic_DNA"/>
</dbReference>
<organism evidence="1 2">
    <name type="scientific">Gemmobacter nanjingensis</name>
    <dbReference type="NCBI Taxonomy" id="488454"/>
    <lineage>
        <taxon>Bacteria</taxon>
        <taxon>Pseudomonadati</taxon>
        <taxon>Pseudomonadota</taxon>
        <taxon>Alphaproteobacteria</taxon>
        <taxon>Rhodobacterales</taxon>
        <taxon>Paracoccaceae</taxon>
        <taxon>Gemmobacter</taxon>
    </lineage>
</organism>
<reference evidence="2" key="1">
    <citation type="journal article" date="2019" name="Int. J. Syst. Evol. Microbiol.">
        <title>The Global Catalogue of Microorganisms (GCM) 10K type strain sequencing project: providing services to taxonomists for standard genome sequencing and annotation.</title>
        <authorList>
            <consortium name="The Broad Institute Genomics Platform"/>
            <consortium name="The Broad Institute Genome Sequencing Center for Infectious Disease"/>
            <person name="Wu L."/>
            <person name="Ma J."/>
        </authorList>
    </citation>
    <scope>NUCLEOTIDE SEQUENCE [LARGE SCALE GENOMIC DNA]</scope>
    <source>
        <strain evidence="2">KCTC 23298</strain>
    </source>
</reference>
<evidence type="ECO:0000313" key="2">
    <source>
        <dbReference type="Proteomes" id="UP000658305"/>
    </source>
</evidence>
<accession>A0ABQ3FRY3</accession>
<dbReference type="Proteomes" id="UP000658305">
    <property type="component" value="Unassembled WGS sequence"/>
</dbReference>
<protein>
    <recommendedName>
        <fullName evidence="3">Proteic killer suppression protein</fullName>
    </recommendedName>
</protein>
<proteinExistence type="predicted"/>
<evidence type="ECO:0008006" key="3">
    <source>
        <dbReference type="Google" id="ProtNLM"/>
    </source>
</evidence>
<dbReference type="PANTHER" id="PTHR40266:SF2">
    <property type="entry name" value="TOXIN HIGB-1"/>
    <property type="match status" value="1"/>
</dbReference>
<dbReference type="Pfam" id="PF05015">
    <property type="entry name" value="HigB-like_toxin"/>
    <property type="match status" value="1"/>
</dbReference>
<dbReference type="InterPro" id="IPR007711">
    <property type="entry name" value="HigB-1"/>
</dbReference>
<keyword evidence="2" id="KW-1185">Reference proteome</keyword>
<comment type="caution">
    <text evidence="1">The sequence shown here is derived from an EMBL/GenBank/DDBJ whole genome shotgun (WGS) entry which is preliminary data.</text>
</comment>
<dbReference type="InterPro" id="IPR035093">
    <property type="entry name" value="RelE/ParE_toxin_dom_sf"/>
</dbReference>
<gene>
    <name evidence="1" type="ORF">GCM10007291_42340</name>
</gene>
<dbReference type="PANTHER" id="PTHR40266">
    <property type="entry name" value="TOXIN HIGB-1"/>
    <property type="match status" value="1"/>
</dbReference>
<name>A0ABQ3FRY3_9RHOB</name>
<sequence>MEVVFADATLALIETDQAGTTRLSVAIIKSARRKLTVLRAAPDERSLRNWKSLHYEKLRGGRDGQRSVRLNDQFRLVFTLEEGTKPPTITILSIEDYH</sequence>
<dbReference type="SUPFAM" id="SSF143011">
    <property type="entry name" value="RelE-like"/>
    <property type="match status" value="1"/>
</dbReference>
<evidence type="ECO:0000313" key="1">
    <source>
        <dbReference type="EMBL" id="GHC36438.1"/>
    </source>
</evidence>
<dbReference type="RefSeq" id="WP_189382178.1">
    <property type="nucleotide sequence ID" value="NZ_BMYI01000020.1"/>
</dbReference>
<dbReference type="Gene3D" id="3.30.2310.20">
    <property type="entry name" value="RelE-like"/>
    <property type="match status" value="1"/>
</dbReference>